<protein>
    <submittedName>
        <fullName evidence="1">Uncharacterized protein</fullName>
    </submittedName>
</protein>
<name>A0A7D9HRF7_PARCT</name>
<dbReference type="AlphaFoldDB" id="A0A7D9HRF7"/>
<reference evidence="1" key="1">
    <citation type="submission" date="2020-04" db="EMBL/GenBank/DDBJ databases">
        <authorList>
            <person name="Alioto T."/>
            <person name="Alioto T."/>
            <person name="Gomez Garrido J."/>
        </authorList>
    </citation>
    <scope>NUCLEOTIDE SEQUENCE</scope>
    <source>
        <strain evidence="1">A484AB</strain>
    </source>
</reference>
<proteinExistence type="predicted"/>
<dbReference type="Proteomes" id="UP001152795">
    <property type="component" value="Unassembled WGS sequence"/>
</dbReference>
<accession>A0A7D9HRF7</accession>
<dbReference type="EMBL" id="CACRXK020001845">
    <property type="protein sequence ID" value="CAB3991410.1"/>
    <property type="molecule type" value="Genomic_DNA"/>
</dbReference>
<gene>
    <name evidence="1" type="ORF">PACLA_8A010151</name>
</gene>
<dbReference type="Pfam" id="PF18718">
    <property type="entry name" value="CxC5"/>
    <property type="match status" value="1"/>
</dbReference>
<dbReference type="InterPro" id="IPR041539">
    <property type="entry name" value="CxC5"/>
</dbReference>
<evidence type="ECO:0000313" key="1">
    <source>
        <dbReference type="EMBL" id="CAB3991410.1"/>
    </source>
</evidence>
<keyword evidence="2" id="KW-1185">Reference proteome</keyword>
<organism evidence="1 2">
    <name type="scientific">Paramuricea clavata</name>
    <name type="common">Red gorgonian</name>
    <name type="synonym">Violescent sea-whip</name>
    <dbReference type="NCBI Taxonomy" id="317549"/>
    <lineage>
        <taxon>Eukaryota</taxon>
        <taxon>Metazoa</taxon>
        <taxon>Cnidaria</taxon>
        <taxon>Anthozoa</taxon>
        <taxon>Octocorallia</taxon>
        <taxon>Malacalcyonacea</taxon>
        <taxon>Plexauridae</taxon>
        <taxon>Paramuricea</taxon>
    </lineage>
</organism>
<sequence>MSNSRKRKSCTSFDFDTVRAGLIAKVSRTRKVQEYINELRGIEMKAILEKDYDLCENEILNIIAVKLTVQGLNNMRKSLQHVPANITRIVDGTSMRHELVLGIFKSISGEPNNAISMDDLMLFANVLEKNCPIFMSQKGDFPSNELKKYLSPPVSTCINCDKKLSMRNNPSSAILFTLNGPVCCRKVSLECRDCSIKYGVCKYSDEHGARYYQSHLTLDIIEVSNVTYIHKDLYKWMPSLSNHCWVSFSGFAEAYNEIYQEEIKLYSSLVDEKKSSNEESHCFNDGENDDGDNNKGILPGEMSAKAIAKCFWNRETELELDIHGLREEWLFKAEKNGPLTGNVDDVMEYVDKRRCGELYAHKCSASCQEKGCGKLYVADGNWKLRYAHCMWKVPIEIEGFGSVNYPRICPLSPQRGHAFCGDHCKKAQVLGYPSKTKEFFERCGIVDSTVEEALDEMSSKPLLSDVSFEAVNNYLDTVAKHSSPSSKNLANATTFQGTEEFIAKNPNFLEIKEAEEKAAGFICNKDTGGLKTFHCWSRGIFFIVSAGGHIEYWQPLYRSESPTQAYLITILWLYGKFKHLIDAGWTDDAIRDELSSIVLAYDNMCHLDGLLVSKRKLPLPKPFDEAWECIGKCIDRLHLRNHVDPKCKELYDPDDKVPKGYNTMACEQTFIWASRYKRVMCAMPHLHQFFFLHRLVQYRNRYTEICHENRKIPILPKK</sequence>
<evidence type="ECO:0000313" key="2">
    <source>
        <dbReference type="Proteomes" id="UP001152795"/>
    </source>
</evidence>
<comment type="caution">
    <text evidence="1">The sequence shown here is derived from an EMBL/GenBank/DDBJ whole genome shotgun (WGS) entry which is preliminary data.</text>
</comment>
<dbReference type="OrthoDB" id="10011386at2759"/>